<protein>
    <submittedName>
        <fullName evidence="4">NADPH:quinone reductase</fullName>
    </submittedName>
</protein>
<keyword evidence="1" id="KW-0521">NADP</keyword>
<dbReference type="AlphaFoldDB" id="A0A1I3U892"/>
<dbReference type="Pfam" id="PF08240">
    <property type="entry name" value="ADH_N"/>
    <property type="match status" value="1"/>
</dbReference>
<dbReference type="InterPro" id="IPR020843">
    <property type="entry name" value="ER"/>
</dbReference>
<dbReference type="STRING" id="576117.SAMN04488138_11062"/>
<dbReference type="SUPFAM" id="SSF51735">
    <property type="entry name" value="NAD(P)-binding Rossmann-fold domains"/>
    <property type="match status" value="1"/>
</dbReference>
<dbReference type="Pfam" id="PF00107">
    <property type="entry name" value="ADH_zinc_N"/>
    <property type="match status" value="1"/>
</dbReference>
<keyword evidence="5" id="KW-1185">Reference proteome</keyword>
<evidence type="ECO:0000256" key="2">
    <source>
        <dbReference type="ARBA" id="ARBA00023002"/>
    </source>
</evidence>
<organism evidence="4 5">
    <name type="scientific">Celeribacter halophilus</name>
    <dbReference type="NCBI Taxonomy" id="576117"/>
    <lineage>
        <taxon>Bacteria</taxon>
        <taxon>Pseudomonadati</taxon>
        <taxon>Pseudomonadota</taxon>
        <taxon>Alphaproteobacteria</taxon>
        <taxon>Rhodobacterales</taxon>
        <taxon>Roseobacteraceae</taxon>
        <taxon>Celeribacter</taxon>
    </lineage>
</organism>
<dbReference type="Proteomes" id="UP000183299">
    <property type="component" value="Unassembled WGS sequence"/>
</dbReference>
<evidence type="ECO:0000313" key="5">
    <source>
        <dbReference type="Proteomes" id="UP000183299"/>
    </source>
</evidence>
<evidence type="ECO:0000259" key="3">
    <source>
        <dbReference type="SMART" id="SM00829"/>
    </source>
</evidence>
<evidence type="ECO:0000313" key="4">
    <source>
        <dbReference type="EMBL" id="SFJ78007.1"/>
    </source>
</evidence>
<dbReference type="GO" id="GO:0070402">
    <property type="term" value="F:NADPH binding"/>
    <property type="evidence" value="ECO:0007669"/>
    <property type="project" value="TreeGrafter"/>
</dbReference>
<accession>A0A1I3U892</accession>
<dbReference type="GeneID" id="98665871"/>
<name>A0A1I3U892_9RHOB</name>
<dbReference type="GO" id="GO:0016651">
    <property type="term" value="F:oxidoreductase activity, acting on NAD(P)H"/>
    <property type="evidence" value="ECO:0007669"/>
    <property type="project" value="TreeGrafter"/>
</dbReference>
<dbReference type="InterPro" id="IPR011032">
    <property type="entry name" value="GroES-like_sf"/>
</dbReference>
<sequence>MRSATHATFGDPAEVITVTETDTPVPQTGEVLVRTILSAIHNHDLWTVRGEYGVKPDLPATGGTEAVGVIEAVGPEVDSALVGKRVTVAGTMGTWADYFTAPAASVLPLPDAVSDEDAAQLVAMPFSAISLLEFAKAKAGDWIVQTAANGAVGKIIDTLAKTRGIHVVNIVRRQAAAEELRASGVQNVVSTDQTDWKEQAKSIIGEQGAQIAIDSVGGSTANDLVDLLGWEGLLVTFGTADGGDMILNSGQLIFKHITVKGFWGAKVSQHMAPETRKALISELVTLAAQGKLPLDVEAILDLSDAPAAMQAAQTPGRKGKVLLRA</sequence>
<proteinExistence type="predicted"/>
<feature type="domain" description="Enoyl reductase (ER)" evidence="3">
    <location>
        <begin position="10"/>
        <end position="323"/>
    </location>
</feature>
<dbReference type="InterPro" id="IPR013149">
    <property type="entry name" value="ADH-like_C"/>
</dbReference>
<gene>
    <name evidence="4" type="ORF">SAMN04488138_11062</name>
</gene>
<dbReference type="PANTHER" id="PTHR48106">
    <property type="entry name" value="QUINONE OXIDOREDUCTASE PIG3-RELATED"/>
    <property type="match status" value="1"/>
</dbReference>
<dbReference type="CDD" id="cd08292">
    <property type="entry name" value="ETR_like_2"/>
    <property type="match status" value="1"/>
</dbReference>
<dbReference type="InterPro" id="IPR036291">
    <property type="entry name" value="NAD(P)-bd_dom_sf"/>
</dbReference>
<dbReference type="Gene3D" id="3.90.180.10">
    <property type="entry name" value="Medium-chain alcohol dehydrogenases, catalytic domain"/>
    <property type="match status" value="1"/>
</dbReference>
<reference evidence="4 5" key="1">
    <citation type="submission" date="2016-10" db="EMBL/GenBank/DDBJ databases">
        <authorList>
            <person name="de Groot N.N."/>
        </authorList>
    </citation>
    <scope>NUCLEOTIDE SEQUENCE [LARGE SCALE GENOMIC DNA]</scope>
    <source>
        <strain evidence="4 5">CGMCC 1.8891</strain>
    </source>
</reference>
<evidence type="ECO:0000256" key="1">
    <source>
        <dbReference type="ARBA" id="ARBA00022857"/>
    </source>
</evidence>
<dbReference type="Gene3D" id="3.40.50.720">
    <property type="entry name" value="NAD(P)-binding Rossmann-like Domain"/>
    <property type="match status" value="1"/>
</dbReference>
<dbReference type="InterPro" id="IPR013154">
    <property type="entry name" value="ADH-like_N"/>
</dbReference>
<dbReference type="RefSeq" id="WP_066605596.1">
    <property type="nucleotide sequence ID" value="NZ_FORY01000010.1"/>
</dbReference>
<dbReference type="OrthoDB" id="9788224at2"/>
<keyword evidence="2" id="KW-0560">Oxidoreductase</keyword>
<dbReference type="SUPFAM" id="SSF50129">
    <property type="entry name" value="GroES-like"/>
    <property type="match status" value="1"/>
</dbReference>
<dbReference type="SMART" id="SM00829">
    <property type="entry name" value="PKS_ER"/>
    <property type="match status" value="1"/>
</dbReference>
<dbReference type="EMBL" id="FORY01000010">
    <property type="protein sequence ID" value="SFJ78007.1"/>
    <property type="molecule type" value="Genomic_DNA"/>
</dbReference>
<dbReference type="PANTHER" id="PTHR48106:SF2">
    <property type="entry name" value="ZN2+-BINDING DEHYDROGENASE"/>
    <property type="match status" value="1"/>
</dbReference>